<dbReference type="Pfam" id="PF02620">
    <property type="entry name" value="YceD"/>
    <property type="match status" value="1"/>
</dbReference>
<keyword evidence="3" id="KW-1185">Reference proteome</keyword>
<sequence>MSTESPETGTTHRIPVPHLARHGGHGFDIVPDAAARKALAAHLDLLDLRKLSLRGEIAPDGPRGWRLDATLGATVVQPCGVTLAPVTTRIDEAVTRRYAPDVPAPGDLPGDEMEMPGDDTLEPLGAVIDLDAVLAEALALALPPWPRAEGAALDTDTATPDGAAPSGDAPRRPFAGLGALRDRLAGEDDDGGSDGGPSG</sequence>
<evidence type="ECO:0000313" key="3">
    <source>
        <dbReference type="Proteomes" id="UP001589670"/>
    </source>
</evidence>
<dbReference type="EMBL" id="JBHMEC010000017">
    <property type="protein sequence ID" value="MFB9150448.1"/>
    <property type="molecule type" value="Genomic_DNA"/>
</dbReference>
<protein>
    <submittedName>
        <fullName evidence="2">DUF177 domain-containing protein</fullName>
    </submittedName>
</protein>
<proteinExistence type="predicted"/>
<name>A0ABV5I1U8_9RHOB</name>
<evidence type="ECO:0000256" key="1">
    <source>
        <dbReference type="SAM" id="MobiDB-lite"/>
    </source>
</evidence>
<evidence type="ECO:0000313" key="2">
    <source>
        <dbReference type="EMBL" id="MFB9150448.1"/>
    </source>
</evidence>
<dbReference type="InterPro" id="IPR003772">
    <property type="entry name" value="YceD"/>
</dbReference>
<accession>A0ABV5I1U8</accession>
<dbReference type="Proteomes" id="UP001589670">
    <property type="component" value="Unassembled WGS sequence"/>
</dbReference>
<comment type="caution">
    <text evidence="2">The sequence shown here is derived from an EMBL/GenBank/DDBJ whole genome shotgun (WGS) entry which is preliminary data.</text>
</comment>
<gene>
    <name evidence="2" type="ORF">ACFFU4_11890</name>
</gene>
<reference evidence="2 3" key="1">
    <citation type="submission" date="2024-09" db="EMBL/GenBank/DDBJ databases">
        <authorList>
            <person name="Sun Q."/>
            <person name="Mori K."/>
        </authorList>
    </citation>
    <scope>NUCLEOTIDE SEQUENCE [LARGE SCALE GENOMIC DNA]</scope>
    <source>
        <strain evidence="2 3">CECT 9424</strain>
    </source>
</reference>
<feature type="region of interest" description="Disordered" evidence="1">
    <location>
        <begin position="150"/>
        <end position="199"/>
    </location>
</feature>
<organism evidence="2 3">
    <name type="scientific">Roseovarius ramblicola</name>
    <dbReference type="NCBI Taxonomy" id="2022336"/>
    <lineage>
        <taxon>Bacteria</taxon>
        <taxon>Pseudomonadati</taxon>
        <taxon>Pseudomonadota</taxon>
        <taxon>Alphaproteobacteria</taxon>
        <taxon>Rhodobacterales</taxon>
        <taxon>Roseobacteraceae</taxon>
        <taxon>Roseovarius</taxon>
    </lineage>
</organism>
<dbReference type="RefSeq" id="WP_377069986.1">
    <property type="nucleotide sequence ID" value="NZ_JBHMEC010000017.1"/>
</dbReference>